<dbReference type="EMBL" id="CAJOBA010042468">
    <property type="protein sequence ID" value="CAF4133666.1"/>
    <property type="molecule type" value="Genomic_DNA"/>
</dbReference>
<dbReference type="Proteomes" id="UP000677228">
    <property type="component" value="Unassembled WGS sequence"/>
</dbReference>
<evidence type="ECO:0000313" key="10">
    <source>
        <dbReference type="EMBL" id="CAF4256769.1"/>
    </source>
</evidence>
<dbReference type="EMBL" id="CAJOBC010075329">
    <property type="protein sequence ID" value="CAF4256769.1"/>
    <property type="molecule type" value="Genomic_DNA"/>
</dbReference>
<feature type="domain" description="G-protein coupled receptors family 1 profile" evidence="6">
    <location>
        <begin position="8"/>
        <end position="263"/>
    </location>
</feature>
<organism evidence="8 11">
    <name type="scientific">Didymodactylos carnosus</name>
    <dbReference type="NCBI Taxonomy" id="1234261"/>
    <lineage>
        <taxon>Eukaryota</taxon>
        <taxon>Metazoa</taxon>
        <taxon>Spiralia</taxon>
        <taxon>Gnathifera</taxon>
        <taxon>Rotifera</taxon>
        <taxon>Eurotatoria</taxon>
        <taxon>Bdelloidea</taxon>
        <taxon>Philodinida</taxon>
        <taxon>Philodinidae</taxon>
        <taxon>Didymodactylos</taxon>
    </lineage>
</organism>
<feature type="transmembrane region" description="Helical" evidence="5">
    <location>
        <begin position="109"/>
        <end position="130"/>
    </location>
</feature>
<keyword evidence="11" id="KW-1185">Reference proteome</keyword>
<evidence type="ECO:0000259" key="6">
    <source>
        <dbReference type="PROSITE" id="PS50262"/>
    </source>
</evidence>
<dbReference type="AlphaFoldDB" id="A0A815IV74"/>
<dbReference type="Gene3D" id="1.20.1070.10">
    <property type="entry name" value="Rhodopsin 7-helix transmembrane proteins"/>
    <property type="match status" value="1"/>
</dbReference>
<dbReference type="SUPFAM" id="SSF81321">
    <property type="entry name" value="Family A G protein-coupled receptor-like"/>
    <property type="match status" value="1"/>
</dbReference>
<dbReference type="InterPro" id="IPR000276">
    <property type="entry name" value="GPCR_Rhodpsn"/>
</dbReference>
<feature type="transmembrane region" description="Helical" evidence="5">
    <location>
        <begin position="71"/>
        <end position="89"/>
    </location>
</feature>
<feature type="transmembrane region" description="Helical" evidence="5">
    <location>
        <begin position="210"/>
        <end position="231"/>
    </location>
</feature>
<comment type="caution">
    <text evidence="8">The sequence shown here is derived from an EMBL/GenBank/DDBJ whole genome shotgun (WGS) entry which is preliminary data.</text>
</comment>
<dbReference type="PROSITE" id="PS50262">
    <property type="entry name" value="G_PROTEIN_RECEP_F1_2"/>
    <property type="match status" value="1"/>
</dbReference>
<evidence type="ECO:0000313" key="9">
    <source>
        <dbReference type="EMBL" id="CAF4133666.1"/>
    </source>
</evidence>
<evidence type="ECO:0000256" key="4">
    <source>
        <dbReference type="ARBA" id="ARBA00023136"/>
    </source>
</evidence>
<evidence type="ECO:0000256" key="1">
    <source>
        <dbReference type="ARBA" id="ARBA00004370"/>
    </source>
</evidence>
<dbReference type="OrthoDB" id="10054869at2759"/>
<dbReference type="Pfam" id="PF00001">
    <property type="entry name" value="7tm_1"/>
    <property type="match status" value="1"/>
</dbReference>
<dbReference type="EMBL" id="CAJNOK010020862">
    <property type="protein sequence ID" value="CAF1323160.1"/>
    <property type="molecule type" value="Genomic_DNA"/>
</dbReference>
<dbReference type="InterPro" id="IPR017452">
    <property type="entry name" value="GPCR_Rhodpsn_7TM"/>
</dbReference>
<dbReference type="GO" id="GO:0004930">
    <property type="term" value="F:G protein-coupled receptor activity"/>
    <property type="evidence" value="ECO:0007669"/>
    <property type="project" value="InterPro"/>
</dbReference>
<keyword evidence="3 5" id="KW-1133">Transmembrane helix</keyword>
<dbReference type="Proteomes" id="UP000681722">
    <property type="component" value="Unassembled WGS sequence"/>
</dbReference>
<dbReference type="GO" id="GO:0016020">
    <property type="term" value="C:membrane"/>
    <property type="evidence" value="ECO:0007669"/>
    <property type="project" value="UniProtKB-SubCell"/>
</dbReference>
<evidence type="ECO:0000256" key="5">
    <source>
        <dbReference type="SAM" id="Phobius"/>
    </source>
</evidence>
<feature type="transmembrane region" description="Helical" evidence="5">
    <location>
        <begin position="28"/>
        <end position="51"/>
    </location>
</feature>
<evidence type="ECO:0000313" key="8">
    <source>
        <dbReference type="EMBL" id="CAF1370642.1"/>
    </source>
</evidence>
<reference evidence="8" key="1">
    <citation type="submission" date="2021-02" db="EMBL/GenBank/DDBJ databases">
        <authorList>
            <person name="Nowell W R."/>
        </authorList>
    </citation>
    <scope>NUCLEOTIDE SEQUENCE</scope>
</reference>
<dbReference type="Proteomes" id="UP000682733">
    <property type="component" value="Unassembled WGS sequence"/>
</dbReference>
<accession>A0A815IV74</accession>
<proteinExistence type="predicted"/>
<comment type="subcellular location">
    <subcellularLocation>
        <location evidence="1">Membrane</location>
    </subcellularLocation>
</comment>
<evidence type="ECO:0000313" key="7">
    <source>
        <dbReference type="EMBL" id="CAF1323160.1"/>
    </source>
</evidence>
<keyword evidence="4 5" id="KW-0472">Membrane</keyword>
<feature type="transmembrane region" description="Helical" evidence="5">
    <location>
        <begin position="161"/>
        <end position="182"/>
    </location>
</feature>
<protein>
    <recommendedName>
        <fullName evidence="6">G-protein coupled receptors family 1 profile domain-containing protein</fullName>
    </recommendedName>
</protein>
<name>A0A815IV74_9BILA</name>
<feature type="transmembrane region" description="Helical" evidence="5">
    <location>
        <begin position="243"/>
        <end position="265"/>
    </location>
</feature>
<evidence type="ECO:0000256" key="3">
    <source>
        <dbReference type="ARBA" id="ARBA00022989"/>
    </source>
</evidence>
<keyword evidence="2 5" id="KW-0812">Transmembrane</keyword>
<evidence type="ECO:0000313" key="11">
    <source>
        <dbReference type="Proteomes" id="UP000663829"/>
    </source>
</evidence>
<dbReference type="EMBL" id="CAJNOQ010015890">
    <property type="protein sequence ID" value="CAF1370642.1"/>
    <property type="molecule type" value="Genomic_DNA"/>
</dbReference>
<gene>
    <name evidence="8" type="ORF">GPM918_LOCUS31839</name>
    <name evidence="7" type="ORF">OVA965_LOCUS29536</name>
    <name evidence="10" type="ORF">SRO942_LOCUS32493</name>
    <name evidence="9" type="ORF">TMI583_LOCUS30311</name>
</gene>
<evidence type="ECO:0000256" key="2">
    <source>
        <dbReference type="ARBA" id="ARBA00022692"/>
    </source>
</evidence>
<dbReference type="Proteomes" id="UP000663829">
    <property type="component" value="Unassembled WGS sequence"/>
</dbReference>
<sequence>MIITGFILNTLSIITFYQPKCGEVGCGIYLLITSIIGQLSLVVFGIKFLYLLLTQMNNLSTARMNCTVMEFLLKFLPTITHWINAFVSIERTSMVLSGLKFKKKSSKTAAKIIIPLIVTFSFITTIHSLFNYHIINDPRINGRTWCVITFRNKYLEMYNSIINIMHLVTPFTINLSSAFIIVHSSKIKSIAIHSNYISTLHQQINAYKHLIISPIVLVLLTLPTLIFAFLFTCITEIKSWQNYLIIIGYFISFIPQMATFLIYVLPSTTYMDELKHVLHNVFKIHFF</sequence>